<reference evidence="4" key="1">
    <citation type="submission" date="2016-10" db="EMBL/GenBank/DDBJ databases">
        <authorList>
            <person name="Varghese N."/>
            <person name="Submissions S."/>
        </authorList>
    </citation>
    <scope>NUCLEOTIDE SEQUENCE [LARGE SCALE GENOMIC DNA]</scope>
    <source>
        <strain evidence="4">DSM 45421</strain>
    </source>
</reference>
<evidence type="ECO:0000313" key="3">
    <source>
        <dbReference type="EMBL" id="SDC79526.1"/>
    </source>
</evidence>
<evidence type="ECO:0000256" key="1">
    <source>
        <dbReference type="SAM" id="MobiDB-lite"/>
    </source>
</evidence>
<keyword evidence="2" id="KW-1133">Transmembrane helix</keyword>
<name>A0A1G6PJ25_9ACTN</name>
<keyword evidence="2" id="KW-0472">Membrane</keyword>
<dbReference type="AlphaFoldDB" id="A0A1G6PJ25"/>
<protein>
    <submittedName>
        <fullName evidence="3">Uncharacterized protein</fullName>
    </submittedName>
</protein>
<organism evidence="3 4">
    <name type="scientific">Geodermatophilus telluris</name>
    <dbReference type="NCBI Taxonomy" id="1190417"/>
    <lineage>
        <taxon>Bacteria</taxon>
        <taxon>Bacillati</taxon>
        <taxon>Actinomycetota</taxon>
        <taxon>Actinomycetes</taxon>
        <taxon>Geodermatophilales</taxon>
        <taxon>Geodermatophilaceae</taxon>
        <taxon>Geodermatophilus</taxon>
    </lineage>
</organism>
<evidence type="ECO:0000256" key="2">
    <source>
        <dbReference type="SAM" id="Phobius"/>
    </source>
</evidence>
<feature type="region of interest" description="Disordered" evidence="1">
    <location>
        <begin position="96"/>
        <end position="130"/>
    </location>
</feature>
<sequence>MCPNRPVTCGNALPTGSASAAGILVGVSKRLVLAGLIWAAVSALAFLGLGNVIMAAGLSVFGLVLLVVLAMAGDWEQHPDFEEREMYRAQRRAVRWQRGAGARARDRERWEAHQARRAARSRTPGGDDRA</sequence>
<feature type="transmembrane region" description="Helical" evidence="2">
    <location>
        <begin position="55"/>
        <end position="75"/>
    </location>
</feature>
<gene>
    <name evidence="3" type="ORF">SAMN05660690_2582</name>
</gene>
<accession>A0A1G6PJ25</accession>
<feature type="compositionally biased region" description="Basic and acidic residues" evidence="1">
    <location>
        <begin position="103"/>
        <end position="114"/>
    </location>
</feature>
<keyword evidence="2" id="KW-0812">Transmembrane</keyword>
<evidence type="ECO:0000313" key="4">
    <source>
        <dbReference type="Proteomes" id="UP000199416"/>
    </source>
</evidence>
<dbReference type="EMBL" id="FMZF01000003">
    <property type="protein sequence ID" value="SDC79526.1"/>
    <property type="molecule type" value="Genomic_DNA"/>
</dbReference>
<proteinExistence type="predicted"/>
<keyword evidence="4" id="KW-1185">Reference proteome</keyword>
<dbReference type="Proteomes" id="UP000199416">
    <property type="component" value="Unassembled WGS sequence"/>
</dbReference>
<dbReference type="STRING" id="1190417.SAMN05660690_2582"/>
<feature type="transmembrane region" description="Helical" evidence="2">
    <location>
        <begin position="31"/>
        <end position="49"/>
    </location>
</feature>